<feature type="compositionally biased region" description="Basic and acidic residues" evidence="6">
    <location>
        <begin position="114"/>
        <end position="123"/>
    </location>
</feature>
<keyword evidence="3" id="KW-0238">DNA-binding</keyword>
<keyword evidence="4" id="KW-0804">Transcription</keyword>
<proteinExistence type="predicted"/>
<organism evidence="8 9">
    <name type="scientific">Rehmannia glutinosa</name>
    <name type="common">Chinese foxglove</name>
    <dbReference type="NCBI Taxonomy" id="99300"/>
    <lineage>
        <taxon>Eukaryota</taxon>
        <taxon>Viridiplantae</taxon>
        <taxon>Streptophyta</taxon>
        <taxon>Embryophyta</taxon>
        <taxon>Tracheophyta</taxon>
        <taxon>Spermatophyta</taxon>
        <taxon>Magnoliopsida</taxon>
        <taxon>eudicotyledons</taxon>
        <taxon>Gunneridae</taxon>
        <taxon>Pentapetalae</taxon>
        <taxon>asterids</taxon>
        <taxon>lamiids</taxon>
        <taxon>Lamiales</taxon>
        <taxon>Orobanchaceae</taxon>
        <taxon>Rehmannieae</taxon>
        <taxon>Rehmannia</taxon>
    </lineage>
</organism>
<dbReference type="SMART" id="SM01019">
    <property type="entry name" value="B3"/>
    <property type="match status" value="2"/>
</dbReference>
<dbReference type="Pfam" id="PF02362">
    <property type="entry name" value="B3"/>
    <property type="match status" value="2"/>
</dbReference>
<dbReference type="EMBL" id="JABTTQ020002836">
    <property type="protein sequence ID" value="KAK6121854.1"/>
    <property type="molecule type" value="Genomic_DNA"/>
</dbReference>
<evidence type="ECO:0000256" key="3">
    <source>
        <dbReference type="ARBA" id="ARBA00023125"/>
    </source>
</evidence>
<dbReference type="Gene3D" id="2.40.330.10">
    <property type="entry name" value="DNA-binding pseudobarrel domain"/>
    <property type="match status" value="2"/>
</dbReference>
<feature type="domain" description="TF-B3" evidence="7">
    <location>
        <begin position="5"/>
        <end position="98"/>
    </location>
</feature>
<evidence type="ECO:0000256" key="6">
    <source>
        <dbReference type="SAM" id="MobiDB-lite"/>
    </source>
</evidence>
<gene>
    <name evidence="8" type="ORF">DH2020_044408</name>
</gene>
<keyword evidence="9" id="KW-1185">Reference proteome</keyword>
<dbReference type="InterPro" id="IPR050655">
    <property type="entry name" value="Plant_B3_domain"/>
</dbReference>
<feature type="domain" description="TF-B3" evidence="7">
    <location>
        <begin position="205"/>
        <end position="303"/>
    </location>
</feature>
<accession>A0ABR0UH01</accession>
<evidence type="ECO:0000256" key="5">
    <source>
        <dbReference type="ARBA" id="ARBA00023242"/>
    </source>
</evidence>
<dbReference type="SUPFAM" id="SSF101936">
    <property type="entry name" value="DNA-binding pseudobarrel domain"/>
    <property type="match status" value="2"/>
</dbReference>
<comment type="caution">
    <text evidence="8">The sequence shown here is derived from an EMBL/GenBank/DDBJ whole genome shotgun (WGS) entry which is preliminary data.</text>
</comment>
<evidence type="ECO:0000259" key="7">
    <source>
        <dbReference type="PROSITE" id="PS50863"/>
    </source>
</evidence>
<evidence type="ECO:0000256" key="2">
    <source>
        <dbReference type="ARBA" id="ARBA00023015"/>
    </source>
</evidence>
<keyword evidence="5" id="KW-0539">Nucleus</keyword>
<feature type="region of interest" description="Disordered" evidence="6">
    <location>
        <begin position="114"/>
        <end position="185"/>
    </location>
</feature>
<comment type="subcellular location">
    <subcellularLocation>
        <location evidence="1">Nucleus</location>
    </subcellularLocation>
</comment>
<evidence type="ECO:0000313" key="9">
    <source>
        <dbReference type="Proteomes" id="UP001318860"/>
    </source>
</evidence>
<dbReference type="Proteomes" id="UP001318860">
    <property type="component" value="Unassembled WGS sequence"/>
</dbReference>
<name>A0ABR0UH01_REHGL</name>
<evidence type="ECO:0000256" key="4">
    <source>
        <dbReference type="ARBA" id="ARBA00023163"/>
    </source>
</evidence>
<dbReference type="PANTHER" id="PTHR31920:SF135">
    <property type="entry name" value="B3 DOMAIN-CONTAINING PROTEIN OS03G0621600-RELATED"/>
    <property type="match status" value="1"/>
</dbReference>
<keyword evidence="2" id="KW-0805">Transcription regulation</keyword>
<dbReference type="PROSITE" id="PS50863">
    <property type="entry name" value="B3"/>
    <property type="match status" value="2"/>
</dbReference>
<dbReference type="InterPro" id="IPR015300">
    <property type="entry name" value="DNA-bd_pseudobarrel_sf"/>
</dbReference>
<protein>
    <recommendedName>
        <fullName evidence="7">TF-B3 domain-containing protein</fullName>
    </recommendedName>
</protein>
<evidence type="ECO:0000313" key="8">
    <source>
        <dbReference type="EMBL" id="KAK6121854.1"/>
    </source>
</evidence>
<dbReference type="InterPro" id="IPR003340">
    <property type="entry name" value="B3_DNA-bd"/>
</dbReference>
<evidence type="ECO:0000256" key="1">
    <source>
        <dbReference type="ARBA" id="ARBA00004123"/>
    </source>
</evidence>
<feature type="compositionally biased region" description="Acidic residues" evidence="6">
    <location>
        <begin position="136"/>
        <end position="159"/>
    </location>
</feature>
<dbReference type="PANTHER" id="PTHR31920">
    <property type="entry name" value="B3 DOMAIN-CONTAINING"/>
    <property type="match status" value="1"/>
</dbReference>
<reference evidence="8 9" key="1">
    <citation type="journal article" date="2021" name="Comput. Struct. Biotechnol. J.">
        <title>De novo genome assembly of the potent medicinal plant Rehmannia glutinosa using nanopore technology.</title>
        <authorList>
            <person name="Ma L."/>
            <person name="Dong C."/>
            <person name="Song C."/>
            <person name="Wang X."/>
            <person name="Zheng X."/>
            <person name="Niu Y."/>
            <person name="Chen S."/>
            <person name="Feng W."/>
        </authorList>
    </citation>
    <scope>NUCLEOTIDE SEQUENCE [LARGE SCALE GENOMIC DNA]</scope>
    <source>
        <strain evidence="8">DH-2019</strain>
    </source>
</reference>
<sequence length="305" mass="35802">MTTTPAFFKVFIAEINEKDLKIPPAFIRSLKQGLPEKVYFKDRYNNLWTVKVGKIGDYWYFLDGWVKFARDNLLTSGDILVFEYYCDNWFFVKLYGTFATEKKSPFMRENLEKQEQVTQHVDDDDKDNNEGSGDGYGDDDYDDTEQDDNENVMGDDEEIKDVQRRHLINNKGGSGTSTNTRQKKSSRDCYGMEIFQAGLAQQPINPYFVTKVTQTRKADLFIPMDFIKDFNIDFTEEITLVDPRRREFRAKCKKWKDGRMVVTGGWRRLCRLNLVAKDDRCICEFVQGEDRRPYLNVSFIRGNMH</sequence>
<dbReference type="CDD" id="cd10017">
    <property type="entry name" value="B3_DNA"/>
    <property type="match status" value="2"/>
</dbReference>